<feature type="transmembrane region" description="Helical" evidence="1">
    <location>
        <begin position="112"/>
        <end position="130"/>
    </location>
</feature>
<feature type="transmembrane region" description="Helical" evidence="1">
    <location>
        <begin position="215"/>
        <end position="233"/>
    </location>
</feature>
<protein>
    <submittedName>
        <fullName evidence="2">Uncharacterized protein</fullName>
    </submittedName>
</protein>
<proteinExistence type="predicted"/>
<keyword evidence="1" id="KW-1133">Transmembrane helix</keyword>
<name>A0A2P8IBD7_SACCR</name>
<evidence type="ECO:0000313" key="3">
    <source>
        <dbReference type="Proteomes" id="UP000241118"/>
    </source>
</evidence>
<comment type="caution">
    <text evidence="2">The sequence shown here is derived from an EMBL/GenBank/DDBJ whole genome shotgun (WGS) entry which is preliminary data.</text>
</comment>
<accession>A0A2P8IBD7</accession>
<feature type="transmembrane region" description="Helical" evidence="1">
    <location>
        <begin position="181"/>
        <end position="203"/>
    </location>
</feature>
<keyword evidence="1" id="KW-0812">Transmembrane</keyword>
<organism evidence="2 3">
    <name type="scientific">Saccharothrix carnea</name>
    <dbReference type="NCBI Taxonomy" id="1280637"/>
    <lineage>
        <taxon>Bacteria</taxon>
        <taxon>Bacillati</taxon>
        <taxon>Actinomycetota</taxon>
        <taxon>Actinomycetes</taxon>
        <taxon>Pseudonocardiales</taxon>
        <taxon>Pseudonocardiaceae</taxon>
        <taxon>Saccharothrix</taxon>
    </lineage>
</organism>
<keyword evidence="1" id="KW-0472">Membrane</keyword>
<keyword evidence="3" id="KW-1185">Reference proteome</keyword>
<sequence>MGFGSVVQTYFASLGFLFGRIKEWLTPRFRYGSGDVRVERLELARSVGGIVVTLAVWVAYEQVGYDSVMGSLSTVMINAAVALPAVVVGIAILFGTIAPADRSRLLRAVRRPAVTVLACLAVGLAFDFVLGSYKSVRLPGLATILAVVVILALLLYVMPSILWAAYWGYRYWFNAADGHPLLPALCSIVFSVGILGVNTYQLARGDLSARIPGPLAVLLTFGSPPLVIALALWEIKLAGGQGVTLRALPPERRSAVD</sequence>
<feature type="transmembrane region" description="Helical" evidence="1">
    <location>
        <begin position="80"/>
        <end position="100"/>
    </location>
</feature>
<dbReference type="Proteomes" id="UP000241118">
    <property type="component" value="Unassembled WGS sequence"/>
</dbReference>
<dbReference type="EMBL" id="PYAX01000004">
    <property type="protein sequence ID" value="PSL55757.1"/>
    <property type="molecule type" value="Genomic_DNA"/>
</dbReference>
<feature type="transmembrane region" description="Helical" evidence="1">
    <location>
        <begin position="43"/>
        <end position="60"/>
    </location>
</feature>
<evidence type="ECO:0000313" key="2">
    <source>
        <dbReference type="EMBL" id="PSL55757.1"/>
    </source>
</evidence>
<dbReference type="OrthoDB" id="4217684at2"/>
<feature type="transmembrane region" description="Helical" evidence="1">
    <location>
        <begin position="6"/>
        <end position="22"/>
    </location>
</feature>
<dbReference type="AlphaFoldDB" id="A0A2P8IBD7"/>
<feature type="transmembrane region" description="Helical" evidence="1">
    <location>
        <begin position="142"/>
        <end position="169"/>
    </location>
</feature>
<dbReference type="RefSeq" id="WP_106615500.1">
    <property type="nucleotide sequence ID" value="NZ_PYAX01000004.1"/>
</dbReference>
<gene>
    <name evidence="2" type="ORF">B0I31_10448</name>
</gene>
<evidence type="ECO:0000256" key="1">
    <source>
        <dbReference type="SAM" id="Phobius"/>
    </source>
</evidence>
<reference evidence="2 3" key="1">
    <citation type="submission" date="2018-03" db="EMBL/GenBank/DDBJ databases">
        <title>Genomic Encyclopedia of Type Strains, Phase III (KMG-III): the genomes of soil and plant-associated and newly described type strains.</title>
        <authorList>
            <person name="Whitman W."/>
        </authorList>
    </citation>
    <scope>NUCLEOTIDE SEQUENCE [LARGE SCALE GENOMIC DNA]</scope>
    <source>
        <strain evidence="2 3">CGMCC 4.7097</strain>
    </source>
</reference>